<sequence length="486" mass="55431">MKEVLGALVLQSHHRQDPQKRHLAEVMFTKRMVVFGAVASFLRHRKVDGGFKLQGDEPNLRSPAIDAKERKRQRDRERHASMSVEKRDEKNKKRREARHRNKGPQVITGSATDTDTDTKQLHLNISSDAINIDASDDMAIDSGDVPENMVSDNDIDWLHRDDSYSTEHMETSGDLTTPVTFLTPGGAHETVCHPPKQNSSRAAYFMKRYKNLTPDMRESKRARDRLYDKTPKRKETKRDYIRRQRELQANTLNPVSIAMENPKFTPEIVHPNSDATNVHFVPVRHKRHVPSGERQSLLAQRNQQFEATIARNLAAPVEDAADVGREGCDAIRDEMMAEDNTNEMHDICQGPAVATKRSDDAHAVPYANCNEEEIDEDNVIDGTQDDLEPIPEIPDRYDKVYSNIPQETHMLKPVDNCVHCNAKKFRYEPPGFRCRNGKIKLSSRTTPDELVRPWSSAYADARHFRDNIGFSMAISHSLPCIVGWTR</sequence>
<keyword evidence="3" id="KW-1185">Reference proteome</keyword>
<name>A0AAQ3UGH3_PASNO</name>
<accession>A0AAQ3UGH3</accession>
<proteinExistence type="predicted"/>
<evidence type="ECO:0000313" key="3">
    <source>
        <dbReference type="Proteomes" id="UP001341281"/>
    </source>
</evidence>
<reference evidence="2 3" key="1">
    <citation type="submission" date="2024-02" db="EMBL/GenBank/DDBJ databases">
        <title>High-quality chromosome-scale genome assembly of Pensacola bahiagrass (Paspalum notatum Flugge var. saurae).</title>
        <authorList>
            <person name="Vega J.M."/>
            <person name="Podio M."/>
            <person name="Orjuela J."/>
            <person name="Siena L.A."/>
            <person name="Pessino S.C."/>
            <person name="Combes M.C."/>
            <person name="Mariac C."/>
            <person name="Albertini E."/>
            <person name="Pupilli F."/>
            <person name="Ortiz J.P.A."/>
            <person name="Leblanc O."/>
        </authorList>
    </citation>
    <scope>NUCLEOTIDE SEQUENCE [LARGE SCALE GENOMIC DNA]</scope>
    <source>
        <strain evidence="2">R1</strain>
        <tissue evidence="2">Leaf</tissue>
    </source>
</reference>
<dbReference type="AlphaFoldDB" id="A0AAQ3UGH3"/>
<evidence type="ECO:0000256" key="1">
    <source>
        <dbReference type="SAM" id="MobiDB-lite"/>
    </source>
</evidence>
<gene>
    <name evidence="2" type="ORF">U9M48_038176</name>
</gene>
<feature type="compositionally biased region" description="Basic residues" evidence="1">
    <location>
        <begin position="92"/>
        <end position="102"/>
    </location>
</feature>
<protein>
    <submittedName>
        <fullName evidence="2">Uncharacterized protein</fullName>
    </submittedName>
</protein>
<evidence type="ECO:0000313" key="2">
    <source>
        <dbReference type="EMBL" id="WVZ92084.1"/>
    </source>
</evidence>
<organism evidence="2 3">
    <name type="scientific">Paspalum notatum var. saurae</name>
    <dbReference type="NCBI Taxonomy" id="547442"/>
    <lineage>
        <taxon>Eukaryota</taxon>
        <taxon>Viridiplantae</taxon>
        <taxon>Streptophyta</taxon>
        <taxon>Embryophyta</taxon>
        <taxon>Tracheophyta</taxon>
        <taxon>Spermatophyta</taxon>
        <taxon>Magnoliopsida</taxon>
        <taxon>Liliopsida</taxon>
        <taxon>Poales</taxon>
        <taxon>Poaceae</taxon>
        <taxon>PACMAD clade</taxon>
        <taxon>Panicoideae</taxon>
        <taxon>Andropogonodae</taxon>
        <taxon>Paspaleae</taxon>
        <taxon>Paspalinae</taxon>
        <taxon>Paspalum</taxon>
    </lineage>
</organism>
<feature type="compositionally biased region" description="Basic and acidic residues" evidence="1">
    <location>
        <begin position="217"/>
        <end position="230"/>
    </location>
</feature>
<dbReference type="EMBL" id="CP144753">
    <property type="protein sequence ID" value="WVZ92084.1"/>
    <property type="molecule type" value="Genomic_DNA"/>
</dbReference>
<dbReference type="Proteomes" id="UP001341281">
    <property type="component" value="Chromosome 09"/>
</dbReference>
<feature type="region of interest" description="Disordered" evidence="1">
    <location>
        <begin position="50"/>
        <end position="114"/>
    </location>
</feature>
<feature type="region of interest" description="Disordered" evidence="1">
    <location>
        <begin position="217"/>
        <end position="236"/>
    </location>
</feature>
<feature type="compositionally biased region" description="Basic and acidic residues" evidence="1">
    <location>
        <begin position="66"/>
        <end position="91"/>
    </location>
</feature>